<evidence type="ECO:0000313" key="2">
    <source>
        <dbReference type="EMBL" id="GLW72771.1"/>
    </source>
</evidence>
<feature type="compositionally biased region" description="Gly residues" evidence="1">
    <location>
        <begin position="227"/>
        <end position="241"/>
    </location>
</feature>
<feature type="compositionally biased region" description="Polar residues" evidence="1">
    <location>
        <begin position="21"/>
        <end position="37"/>
    </location>
</feature>
<gene>
    <name evidence="2" type="ORF">Kpho02_50700</name>
</gene>
<feature type="compositionally biased region" description="Low complexity" evidence="1">
    <location>
        <begin position="78"/>
        <end position="88"/>
    </location>
</feature>
<comment type="caution">
    <text evidence="2">The sequence shown here is derived from an EMBL/GenBank/DDBJ whole genome shotgun (WGS) entry which is preliminary data.</text>
</comment>
<reference evidence="2" key="1">
    <citation type="submission" date="2023-02" db="EMBL/GenBank/DDBJ databases">
        <title>Kitasatospora phosalacinea NBRC 14627.</title>
        <authorList>
            <person name="Ichikawa N."/>
            <person name="Sato H."/>
            <person name="Tonouchi N."/>
        </authorList>
    </citation>
    <scope>NUCLEOTIDE SEQUENCE</scope>
    <source>
        <strain evidence="2">NBRC 14627</strain>
    </source>
</reference>
<evidence type="ECO:0000313" key="3">
    <source>
        <dbReference type="Proteomes" id="UP001165041"/>
    </source>
</evidence>
<name>A0A9W6QD34_9ACTN</name>
<feature type="compositionally biased region" description="Pro residues" evidence="1">
    <location>
        <begin position="113"/>
        <end position="129"/>
    </location>
</feature>
<dbReference type="Proteomes" id="UP001165041">
    <property type="component" value="Unassembled WGS sequence"/>
</dbReference>
<dbReference type="AlphaFoldDB" id="A0A9W6QD34"/>
<protein>
    <submittedName>
        <fullName evidence="2">Uncharacterized protein</fullName>
    </submittedName>
</protein>
<organism evidence="2 3">
    <name type="scientific">Kitasatospora phosalacinea</name>
    <dbReference type="NCBI Taxonomy" id="2065"/>
    <lineage>
        <taxon>Bacteria</taxon>
        <taxon>Bacillati</taxon>
        <taxon>Actinomycetota</taxon>
        <taxon>Actinomycetes</taxon>
        <taxon>Kitasatosporales</taxon>
        <taxon>Streptomycetaceae</taxon>
        <taxon>Kitasatospora</taxon>
    </lineage>
</organism>
<dbReference type="EMBL" id="BSSA01000020">
    <property type="protein sequence ID" value="GLW72771.1"/>
    <property type="molecule type" value="Genomic_DNA"/>
</dbReference>
<feature type="compositionally biased region" description="Basic and acidic residues" evidence="1">
    <location>
        <begin position="89"/>
        <end position="112"/>
    </location>
</feature>
<evidence type="ECO:0000256" key="1">
    <source>
        <dbReference type="SAM" id="MobiDB-lite"/>
    </source>
</evidence>
<proteinExistence type="predicted"/>
<accession>A0A9W6QD34</accession>
<sequence length="536" mass="56306">MRREEWAKRAWVVSAADPARTSPQNGRRPRSSVTTSAFIAFIRLLPGTKRSRPGGRPVGPDLADGAGDDGAVRTEPAGQDVVGDPVPQVDERDREPVDEDRLVLRTGTDRPPPRPVAQPGVPPGLPYRPQPGHQVSDQRPRQAGDPSSETTDARAAVPTTNGQRAEPTPATADRAPGRWSAGVDSTVVRAHQHAAGARTDPPPVLAPEGAGPGNARTERLGMVSSPPGGGAPGGEGLGRSRGGSPSSSTPFGGGRTGVVMSRNIPDDSGAESFVTRPDRQPDSTVPGAHDPHARPLLLLPALGDEDAPADAAAVIAGAPVQVGAPAEKAPHVAALLLDQPPEQAEQLSLGTRPVWRREPTRRQEPTPRLPGYAGHSRLSATCVLDSRRQSRRVDVPRLDSTLQEAPVRNAALGVRLDRPASLDRRTPLQPGDRARHLDLAAFLAVSGAAGTTGGGAAVSTARRPRLTPAPVVGVWRQRVGSARKAIMAMSSRASERSCRLPSSSGRGSPRWRVAARFSRCWPSSKEEAGVSMRPSV</sequence>
<feature type="region of interest" description="Disordered" evidence="1">
    <location>
        <begin position="1"/>
        <end position="296"/>
    </location>
</feature>